<dbReference type="AlphaFoldDB" id="A0A381XDQ0"/>
<evidence type="ECO:0000313" key="1">
    <source>
        <dbReference type="EMBL" id="SVA62297.1"/>
    </source>
</evidence>
<proteinExistence type="predicted"/>
<evidence type="ECO:0008006" key="2">
    <source>
        <dbReference type="Google" id="ProtNLM"/>
    </source>
</evidence>
<organism evidence="1">
    <name type="scientific">marine metagenome</name>
    <dbReference type="NCBI Taxonomy" id="408172"/>
    <lineage>
        <taxon>unclassified sequences</taxon>
        <taxon>metagenomes</taxon>
        <taxon>ecological metagenomes</taxon>
    </lineage>
</organism>
<reference evidence="1" key="1">
    <citation type="submission" date="2018-05" db="EMBL/GenBank/DDBJ databases">
        <authorList>
            <person name="Lanie J.A."/>
            <person name="Ng W.-L."/>
            <person name="Kazmierczak K.M."/>
            <person name="Andrzejewski T.M."/>
            <person name="Davidsen T.M."/>
            <person name="Wayne K.J."/>
            <person name="Tettelin H."/>
            <person name="Glass J.I."/>
            <person name="Rusch D."/>
            <person name="Podicherti R."/>
            <person name="Tsui H.-C.T."/>
            <person name="Winkler M.E."/>
        </authorList>
    </citation>
    <scope>NUCLEOTIDE SEQUENCE</scope>
</reference>
<name>A0A381XDQ0_9ZZZZ</name>
<protein>
    <recommendedName>
        <fullName evidence="2">TonB C-terminal domain-containing protein</fullName>
    </recommendedName>
</protein>
<accession>A0A381XDQ0</accession>
<gene>
    <name evidence="1" type="ORF">METZ01_LOCUS115151</name>
</gene>
<sequence length="434" mass="50208">QEFLAGQIKDRVFMEWIGRIKTLRTTKNGKAYLVIELADIPSGEEKKSQILPVFRVTMGTWNNAYTDLDYDTLILPGTAMHNWLANFRLCEWVVFSGNSFAGEEDFLKEASPTQTEAMLSPQFILKFEYLDKIDFPESEIQLTESQQDSKKKLLGTVSSSEDKSPAKSQISVISRSKKISKYFIPELTIRFYQEYRLSNYDWDYHSYIDRWHQLIRYHWRNHPPNDYLDGTIPEGGEVFVLATVGRDGLVSSYQVSSLGDVTDNMLESALESTRAVSLPPLPEDFPDEELIVEFRFYHSPIDHLIESEVDNEKVAFLFEDNKTMDGSDFKSKMAQKLLKKQLLSEARISFNEVIRREFSSHFQPHQRFEPNLELKFELSINSSGKVFDQKLTQPGISEKFQLAVLNGLNKARFKPLPKLLRSEAPYRVRLRVIP</sequence>
<dbReference type="SUPFAM" id="SSF74653">
    <property type="entry name" value="TolA/TonB C-terminal domain"/>
    <property type="match status" value="1"/>
</dbReference>
<dbReference type="EMBL" id="UINC01014635">
    <property type="protein sequence ID" value="SVA62297.1"/>
    <property type="molecule type" value="Genomic_DNA"/>
</dbReference>
<feature type="non-terminal residue" evidence="1">
    <location>
        <position position="1"/>
    </location>
</feature>